<evidence type="ECO:0000313" key="3">
    <source>
        <dbReference type="Proteomes" id="UP000054324"/>
    </source>
</evidence>
<accession>A0A074Z7V3</accession>
<dbReference type="CTD" id="20323094"/>
<evidence type="ECO:0000313" key="2">
    <source>
        <dbReference type="EMBL" id="KER23148.1"/>
    </source>
</evidence>
<organism evidence="2 3">
    <name type="scientific">Opisthorchis viverrini</name>
    <name type="common">Southeast Asian liver fluke</name>
    <dbReference type="NCBI Taxonomy" id="6198"/>
    <lineage>
        <taxon>Eukaryota</taxon>
        <taxon>Metazoa</taxon>
        <taxon>Spiralia</taxon>
        <taxon>Lophotrochozoa</taxon>
        <taxon>Platyhelminthes</taxon>
        <taxon>Trematoda</taxon>
        <taxon>Digenea</taxon>
        <taxon>Opisthorchiida</taxon>
        <taxon>Opisthorchiata</taxon>
        <taxon>Opisthorchiidae</taxon>
        <taxon>Opisthorchis</taxon>
    </lineage>
</organism>
<dbReference type="AlphaFoldDB" id="A0A074Z7V3"/>
<proteinExistence type="predicted"/>
<sequence>MGSSGVKGHSKHLAITGTEFEKSDVARFSSASECVQETLTSKHESSRALRSAGKVRRSRNKPEEDRRENLAGSPAVNYVPKCARSEVSYKSRKTFVTTLNKIYDTEIGVAQSTEFTLSSLIESPGSEIKERASDYRRTLSSR</sequence>
<keyword evidence="3" id="KW-1185">Reference proteome</keyword>
<dbReference type="GeneID" id="20323094"/>
<gene>
    <name evidence="2" type="ORF">T265_08915</name>
</gene>
<dbReference type="Proteomes" id="UP000054324">
    <property type="component" value="Unassembled WGS sequence"/>
</dbReference>
<reference evidence="2 3" key="1">
    <citation type="submission" date="2013-11" db="EMBL/GenBank/DDBJ databases">
        <title>Opisthorchis viverrini - life in the bile duct.</title>
        <authorList>
            <person name="Young N.D."/>
            <person name="Nagarajan N."/>
            <person name="Lin S.J."/>
            <person name="Korhonen P.K."/>
            <person name="Jex A.R."/>
            <person name="Hall R.S."/>
            <person name="Safavi-Hemami H."/>
            <person name="Kaewkong W."/>
            <person name="Bertrand D."/>
            <person name="Gao S."/>
            <person name="Seet Q."/>
            <person name="Wongkham S."/>
            <person name="Teh B.T."/>
            <person name="Wongkham C."/>
            <person name="Intapan P.M."/>
            <person name="Maleewong W."/>
            <person name="Yang X."/>
            <person name="Hu M."/>
            <person name="Wang Z."/>
            <person name="Hofmann A."/>
            <person name="Sternberg P.W."/>
            <person name="Tan P."/>
            <person name="Wang J."/>
            <person name="Gasser R.B."/>
        </authorList>
    </citation>
    <scope>NUCLEOTIDE SEQUENCE [LARGE SCALE GENOMIC DNA]</scope>
</reference>
<evidence type="ECO:0000256" key="1">
    <source>
        <dbReference type="SAM" id="MobiDB-lite"/>
    </source>
</evidence>
<dbReference type="EMBL" id="KL596863">
    <property type="protein sequence ID" value="KER23148.1"/>
    <property type="molecule type" value="Genomic_DNA"/>
</dbReference>
<protein>
    <submittedName>
        <fullName evidence="2">Uncharacterized protein</fullName>
    </submittedName>
</protein>
<name>A0A074Z7V3_OPIVI</name>
<dbReference type="KEGG" id="ovi:T265_08915"/>
<feature type="compositionally biased region" description="Basic and acidic residues" evidence="1">
    <location>
        <begin position="60"/>
        <end position="69"/>
    </location>
</feature>
<feature type="region of interest" description="Disordered" evidence="1">
    <location>
        <begin position="37"/>
        <end position="73"/>
    </location>
</feature>
<dbReference type="RefSeq" id="XP_009173110.1">
    <property type="nucleotide sequence ID" value="XM_009174846.1"/>
</dbReference>